<dbReference type="Proteomes" id="UP000649617">
    <property type="component" value="Unassembled WGS sequence"/>
</dbReference>
<dbReference type="Gene3D" id="3.90.550.10">
    <property type="entry name" value="Spore Coat Polysaccharide Biosynthesis Protein SpsA, Chain A"/>
    <property type="match status" value="1"/>
</dbReference>
<protein>
    <submittedName>
        <fullName evidence="1">CprG protein</fullName>
    </submittedName>
</protein>
<gene>
    <name evidence="1" type="primary">cprG</name>
    <name evidence="1" type="ORF">SPIL2461_LOCUS11634</name>
</gene>
<dbReference type="EMBL" id="CAJNIZ010022769">
    <property type="protein sequence ID" value="CAE7464056.1"/>
    <property type="molecule type" value="Genomic_DNA"/>
</dbReference>
<comment type="caution">
    <text evidence="1">The sequence shown here is derived from an EMBL/GenBank/DDBJ whole genome shotgun (WGS) entry which is preliminary data.</text>
</comment>
<dbReference type="OrthoDB" id="437888at2759"/>
<proteinExistence type="predicted"/>
<evidence type="ECO:0000313" key="2">
    <source>
        <dbReference type="Proteomes" id="UP000649617"/>
    </source>
</evidence>
<dbReference type="InterPro" id="IPR004988">
    <property type="entry name" value="DUF273"/>
</dbReference>
<dbReference type="InterPro" id="IPR029044">
    <property type="entry name" value="Nucleotide-diphossugar_trans"/>
</dbReference>
<evidence type="ECO:0000313" key="1">
    <source>
        <dbReference type="EMBL" id="CAE7464056.1"/>
    </source>
</evidence>
<dbReference type="PANTHER" id="PTHR31562:SF4">
    <property type="entry name" value="DUF268 DOMAIN-CONTAINING PROTEIN-RELATED"/>
    <property type="match status" value="1"/>
</dbReference>
<dbReference type="Pfam" id="PF03314">
    <property type="entry name" value="DUF273"/>
    <property type="match status" value="1"/>
</dbReference>
<keyword evidence="2" id="KW-1185">Reference proteome</keyword>
<sequence>MSQHILPDGGPVLASKSRLGSGLSSLVKQLLSGYDFWLLGGGEFAACAALAKAPNGYFFLKHCAAASLLQAQSPGYSLAVLDSDVVAAALDRSLDRWMRSSGDLQFYERITGEEVMAGNYIAKNKPWVRAFLHRWASMKDRQPPGFSSADNGALHVVLVETLELSGAPKVRELYGDLQAKVDNLQPYWSFVEESMRVLGPPRMWRMDQTSLGREHGCSAQAGLQPSPTRVPTVKGNWTEGVVEGPLKFFRIVLKKHKPWHRFLDLLDGICASCDTQDVSPNAEVPCLLAIWPRMSFFGMQGRT</sequence>
<reference evidence="1" key="1">
    <citation type="submission" date="2021-02" db="EMBL/GenBank/DDBJ databases">
        <authorList>
            <person name="Dougan E. K."/>
            <person name="Rhodes N."/>
            <person name="Thang M."/>
            <person name="Chan C."/>
        </authorList>
    </citation>
    <scope>NUCLEOTIDE SEQUENCE</scope>
</reference>
<dbReference type="AlphaFoldDB" id="A0A812S260"/>
<accession>A0A812S260</accession>
<dbReference type="PANTHER" id="PTHR31562">
    <property type="entry name" value="PROTEIN CBG18972"/>
    <property type="match status" value="1"/>
</dbReference>
<name>A0A812S260_SYMPI</name>
<organism evidence="1 2">
    <name type="scientific">Symbiodinium pilosum</name>
    <name type="common">Dinoflagellate</name>
    <dbReference type="NCBI Taxonomy" id="2952"/>
    <lineage>
        <taxon>Eukaryota</taxon>
        <taxon>Sar</taxon>
        <taxon>Alveolata</taxon>
        <taxon>Dinophyceae</taxon>
        <taxon>Suessiales</taxon>
        <taxon>Symbiodiniaceae</taxon>
        <taxon>Symbiodinium</taxon>
    </lineage>
</organism>